<dbReference type="InterPro" id="IPR037213">
    <property type="entry name" value="Run_dom_sf"/>
</dbReference>
<dbReference type="EMBL" id="CACVKT020002931">
    <property type="protein sequence ID" value="CAC5380690.1"/>
    <property type="molecule type" value="Genomic_DNA"/>
</dbReference>
<accession>A0A6J8BBK6</accession>
<dbReference type="SUPFAM" id="SSF50729">
    <property type="entry name" value="PH domain-like"/>
    <property type="match status" value="1"/>
</dbReference>
<feature type="domain" description="PDZ" evidence="2">
    <location>
        <begin position="178"/>
        <end position="214"/>
    </location>
</feature>
<dbReference type="Pfam" id="PF02759">
    <property type="entry name" value="RUN"/>
    <property type="match status" value="1"/>
</dbReference>
<dbReference type="AlphaFoldDB" id="A0A6J8BBK6"/>
<dbReference type="InterPro" id="IPR001478">
    <property type="entry name" value="PDZ"/>
</dbReference>
<dbReference type="InterPro" id="IPR004012">
    <property type="entry name" value="Run_dom"/>
</dbReference>
<proteinExistence type="predicted"/>
<evidence type="ECO:0000313" key="4">
    <source>
        <dbReference type="EMBL" id="CAC5380690.1"/>
    </source>
</evidence>
<dbReference type="InterPro" id="IPR011993">
    <property type="entry name" value="PH-like_dom_sf"/>
</dbReference>
<dbReference type="PANTHER" id="PTHR46753:SF3">
    <property type="entry name" value="PDZ DOMAIN-CONTAINING PROTEIN"/>
    <property type="match status" value="1"/>
</dbReference>
<dbReference type="InterPro" id="IPR036034">
    <property type="entry name" value="PDZ_sf"/>
</dbReference>
<sequence>MPLHDPLLKRLKGIVLDLRTKKDVITDNSPILTELCIILEDIFTRGCRDTSWFNKTNYRYWTWIEKIGLKGRYQPAFHMVIDTTCTFCGRGRLFIRSALSKKVLAVPVQQIVKDQQLLQEYYYSYNTVIGDEILSEILISLLLELAEVTFHLKIHNSSFLDKTWELPIYKNFEFVPCGDLGLNVQQVQEYFIVKSIKPGSVAEEDGKIGPGDVIDELYSFALTPLSLPNVHKLMARHKGLPVYVGVIKLCDRAGKYFPPIVRLLEEINIDPRTLQKEKVPDDKDNNNSDRKPGHAILPEEEDSERPVHAPDGSALYKATYLGNVDLGPDGRVDRIEDGVDLVLRNHKQVIEVLIDLREKDVIVSDATSSNKIILRQTYTEISACGRRTDLMKYFGYIAGETTCSLARNFCVTCLKQELKNRQN</sequence>
<evidence type="ECO:0000259" key="3">
    <source>
        <dbReference type="PROSITE" id="PS50826"/>
    </source>
</evidence>
<dbReference type="Gene3D" id="1.20.58.900">
    <property type="match status" value="1"/>
</dbReference>
<protein>
    <recommendedName>
        <fullName evidence="6">RUN domain-containing protein</fullName>
    </recommendedName>
</protein>
<dbReference type="PROSITE" id="PS50826">
    <property type="entry name" value="RUN"/>
    <property type="match status" value="1"/>
</dbReference>
<feature type="compositionally biased region" description="Basic and acidic residues" evidence="1">
    <location>
        <begin position="274"/>
        <end position="292"/>
    </location>
</feature>
<name>A0A6J8BBK6_MYTCO</name>
<evidence type="ECO:0000313" key="5">
    <source>
        <dbReference type="Proteomes" id="UP000507470"/>
    </source>
</evidence>
<keyword evidence="5" id="KW-1185">Reference proteome</keyword>
<dbReference type="OrthoDB" id="9044749at2759"/>
<feature type="domain" description="RUN" evidence="3">
    <location>
        <begin position="26"/>
        <end position="157"/>
    </location>
</feature>
<feature type="region of interest" description="Disordered" evidence="1">
    <location>
        <begin position="274"/>
        <end position="309"/>
    </location>
</feature>
<dbReference type="Proteomes" id="UP000507470">
    <property type="component" value="Unassembled WGS sequence"/>
</dbReference>
<dbReference type="SUPFAM" id="SSF50156">
    <property type="entry name" value="PDZ domain-like"/>
    <property type="match status" value="1"/>
</dbReference>
<reference evidence="4 5" key="1">
    <citation type="submission" date="2020-06" db="EMBL/GenBank/DDBJ databases">
        <authorList>
            <person name="Li R."/>
            <person name="Bekaert M."/>
        </authorList>
    </citation>
    <scope>NUCLEOTIDE SEQUENCE [LARGE SCALE GENOMIC DNA]</scope>
    <source>
        <strain evidence="5">wild</strain>
    </source>
</reference>
<evidence type="ECO:0000259" key="2">
    <source>
        <dbReference type="PROSITE" id="PS50106"/>
    </source>
</evidence>
<dbReference type="SUPFAM" id="SSF140741">
    <property type="entry name" value="RUN domain-like"/>
    <property type="match status" value="1"/>
</dbReference>
<evidence type="ECO:0000256" key="1">
    <source>
        <dbReference type="SAM" id="MobiDB-lite"/>
    </source>
</evidence>
<dbReference type="Gene3D" id="2.30.42.10">
    <property type="match status" value="1"/>
</dbReference>
<dbReference type="PANTHER" id="PTHR46753">
    <property type="entry name" value="FYVE AND COILED-COIL DOMAIN-CONTAINING PROTEIN 1"/>
    <property type="match status" value="1"/>
</dbReference>
<dbReference type="PROSITE" id="PS50106">
    <property type="entry name" value="PDZ"/>
    <property type="match status" value="1"/>
</dbReference>
<evidence type="ECO:0008006" key="6">
    <source>
        <dbReference type="Google" id="ProtNLM"/>
    </source>
</evidence>
<gene>
    <name evidence="4" type="ORF">MCOR_16639</name>
</gene>
<organism evidence="4 5">
    <name type="scientific">Mytilus coruscus</name>
    <name type="common">Sea mussel</name>
    <dbReference type="NCBI Taxonomy" id="42192"/>
    <lineage>
        <taxon>Eukaryota</taxon>
        <taxon>Metazoa</taxon>
        <taxon>Spiralia</taxon>
        <taxon>Lophotrochozoa</taxon>
        <taxon>Mollusca</taxon>
        <taxon>Bivalvia</taxon>
        <taxon>Autobranchia</taxon>
        <taxon>Pteriomorphia</taxon>
        <taxon>Mytilida</taxon>
        <taxon>Mytiloidea</taxon>
        <taxon>Mytilidae</taxon>
        <taxon>Mytilinae</taxon>
        <taxon>Mytilus</taxon>
    </lineage>
</organism>
<dbReference type="Gene3D" id="2.30.29.30">
    <property type="entry name" value="Pleckstrin-homology domain (PH domain)/Phosphotyrosine-binding domain (PTB)"/>
    <property type="match status" value="1"/>
</dbReference>